<organism evidence="7 8">
    <name type="scientific">Allochromatium humboldtianum</name>
    <dbReference type="NCBI Taxonomy" id="504901"/>
    <lineage>
        <taxon>Bacteria</taxon>
        <taxon>Pseudomonadati</taxon>
        <taxon>Pseudomonadota</taxon>
        <taxon>Gammaproteobacteria</taxon>
        <taxon>Chromatiales</taxon>
        <taxon>Chromatiaceae</taxon>
        <taxon>Allochromatium</taxon>
    </lineage>
</organism>
<dbReference type="SUPFAM" id="SSF102645">
    <property type="entry name" value="CoaB-like"/>
    <property type="match status" value="1"/>
</dbReference>
<comment type="cofactor">
    <cofactor evidence="3">
        <name>Mg(2+)</name>
        <dbReference type="ChEBI" id="CHEBI:18420"/>
    </cofactor>
</comment>
<keyword evidence="1 3" id="KW-0210">Decarboxylase</keyword>
<dbReference type="RefSeq" id="WP_176977004.1">
    <property type="nucleotide sequence ID" value="NZ_JABZEO010000008.1"/>
</dbReference>
<keyword evidence="3 4" id="KW-0288">FMN</keyword>
<evidence type="ECO:0000259" key="6">
    <source>
        <dbReference type="Pfam" id="PF04127"/>
    </source>
</evidence>
<feature type="binding site" evidence="3">
    <location>
        <begin position="304"/>
        <end position="307"/>
    </location>
    <ligand>
        <name>CTP</name>
        <dbReference type="ChEBI" id="CHEBI:37563"/>
    </ligand>
</feature>
<comment type="catalytic activity">
    <reaction evidence="3 4">
        <text>(R)-4'-phosphopantothenate + L-cysteine + CTP = N-[(R)-4-phosphopantothenoyl]-L-cysteine + CMP + diphosphate + H(+)</text>
        <dbReference type="Rhea" id="RHEA:19397"/>
        <dbReference type="ChEBI" id="CHEBI:10986"/>
        <dbReference type="ChEBI" id="CHEBI:15378"/>
        <dbReference type="ChEBI" id="CHEBI:33019"/>
        <dbReference type="ChEBI" id="CHEBI:35235"/>
        <dbReference type="ChEBI" id="CHEBI:37563"/>
        <dbReference type="ChEBI" id="CHEBI:59458"/>
        <dbReference type="ChEBI" id="CHEBI:60377"/>
        <dbReference type="EC" id="6.3.2.5"/>
    </reaction>
</comment>
<evidence type="ECO:0000259" key="5">
    <source>
        <dbReference type="Pfam" id="PF02441"/>
    </source>
</evidence>
<dbReference type="HAMAP" id="MF_02225">
    <property type="entry name" value="CoaBC"/>
    <property type="match status" value="1"/>
</dbReference>
<keyword evidence="3 4" id="KW-0436">Ligase</keyword>
<keyword evidence="3" id="KW-0511">Multifunctional enzyme</keyword>
<dbReference type="GO" id="GO:0046872">
    <property type="term" value="F:metal ion binding"/>
    <property type="evidence" value="ECO:0007669"/>
    <property type="project" value="UniProtKB-KW"/>
</dbReference>
<evidence type="ECO:0000313" key="7">
    <source>
        <dbReference type="EMBL" id="NVZ10265.1"/>
    </source>
</evidence>
<dbReference type="GO" id="GO:0071513">
    <property type="term" value="C:phosphopantothenoylcysteine decarboxylase complex"/>
    <property type="evidence" value="ECO:0007669"/>
    <property type="project" value="TreeGrafter"/>
</dbReference>
<dbReference type="InterPro" id="IPR035929">
    <property type="entry name" value="CoaB-like_sf"/>
</dbReference>
<sequence length="403" mass="43037">MELNPGSRVLLGVSAGIAAYKSVDLVRRIKERGAEVRVVMTEAAAAFVAPLTFQSVSGHPVRTTLLDPGAEAGMGHIELARWADCLLIAPATADVMARLAAGLANDLLTTVALACEAPLFIAPAMNQAMWRHPATQQNLETLRARGVHVLGPGVGEQACGDLGPGRMLEPLEIAEALFPLAARPLVDVRVLLTAGPTREPLDPVRFLGNRSSGRMGFALADALEALGARVTLITGPTSLPGPRVTERVDVETALEMHGAVMSRATEYDIFVATAAVADYRSAAPAENKIKKNADELTLRLVRNPDILAEVAALPLPPFTVGFAAETDRVEEYARDKLNRKGLNMIAANHVGGAQGGFERAENALTVIWHDGQRELPMMDKTRLARELAALIAERYQEHHAASS</sequence>
<feature type="binding site" evidence="3">
    <location>
        <position position="278"/>
    </location>
    <ligand>
        <name>CTP</name>
        <dbReference type="ChEBI" id="CHEBI:37563"/>
    </ligand>
</feature>
<dbReference type="InterPro" id="IPR005252">
    <property type="entry name" value="CoaBC"/>
</dbReference>
<feature type="binding site" evidence="3">
    <location>
        <position position="336"/>
    </location>
    <ligand>
        <name>CTP</name>
        <dbReference type="ChEBI" id="CHEBI:37563"/>
    </ligand>
</feature>
<keyword evidence="3" id="KW-0479">Metal-binding</keyword>
<comment type="similarity">
    <text evidence="3 4">In the C-terminal section; belongs to the PPC synthetase family.</text>
</comment>
<comment type="function">
    <text evidence="4">Catalyzes two steps in the biosynthesis of coenzyme A. In the first step cysteine is conjugated to 4'-phosphopantothenate to form 4-phosphopantothenoylcysteine, in the latter compound is decarboxylated to form 4'-phosphopantotheine.</text>
</comment>
<evidence type="ECO:0000256" key="3">
    <source>
        <dbReference type="HAMAP-Rule" id="MF_02225"/>
    </source>
</evidence>
<dbReference type="Pfam" id="PF02441">
    <property type="entry name" value="Flavoprotein"/>
    <property type="match status" value="1"/>
</dbReference>
<keyword evidence="3" id="KW-0460">Magnesium</keyword>
<proteinExistence type="inferred from homology"/>
<gene>
    <name evidence="3 7" type="primary">coaBC</name>
    <name evidence="7" type="ORF">HW932_13435</name>
</gene>
<keyword evidence="8" id="KW-1185">Reference proteome</keyword>
<dbReference type="EC" id="6.3.2.5" evidence="3"/>
<comment type="caution">
    <text evidence="3">Lacks conserved residue(s) required for the propagation of feature annotation.</text>
</comment>
<accession>A0A850RBT3</accession>
<dbReference type="SUPFAM" id="SSF52507">
    <property type="entry name" value="Homo-oligomeric flavin-containing Cys decarboxylases, HFCD"/>
    <property type="match status" value="1"/>
</dbReference>
<comment type="catalytic activity">
    <reaction evidence="3 4">
        <text>N-[(R)-4-phosphopantothenoyl]-L-cysteine + H(+) = (R)-4'-phosphopantetheine + CO2</text>
        <dbReference type="Rhea" id="RHEA:16793"/>
        <dbReference type="ChEBI" id="CHEBI:15378"/>
        <dbReference type="ChEBI" id="CHEBI:16526"/>
        <dbReference type="ChEBI" id="CHEBI:59458"/>
        <dbReference type="ChEBI" id="CHEBI:61723"/>
        <dbReference type="EC" id="4.1.1.36"/>
    </reaction>
</comment>
<comment type="similarity">
    <text evidence="3 4">In the N-terminal section; belongs to the HFCD (homo-oligomeric flavin containing Cys decarboxylase) superfamily.</text>
</comment>
<feature type="region of interest" description="Phosphopantothenate--cysteine ligase" evidence="3">
    <location>
        <begin position="190"/>
        <end position="403"/>
    </location>
</feature>
<dbReference type="GO" id="GO:0010181">
    <property type="term" value="F:FMN binding"/>
    <property type="evidence" value="ECO:0007669"/>
    <property type="project" value="UniProtKB-UniRule"/>
</dbReference>
<dbReference type="InterPro" id="IPR003382">
    <property type="entry name" value="Flavoprotein"/>
</dbReference>
<dbReference type="Gene3D" id="3.40.50.10300">
    <property type="entry name" value="CoaB-like"/>
    <property type="match status" value="1"/>
</dbReference>
<dbReference type="EC" id="4.1.1.36" evidence="3"/>
<feature type="active site" description="Proton donor" evidence="3">
    <location>
        <position position="159"/>
    </location>
</feature>
<keyword evidence="3 4" id="KW-0285">Flavoprotein</keyword>
<dbReference type="Gene3D" id="3.40.50.1950">
    <property type="entry name" value="Flavin prenyltransferase-like"/>
    <property type="match status" value="1"/>
</dbReference>
<evidence type="ECO:0000256" key="2">
    <source>
        <dbReference type="ARBA" id="ARBA00023239"/>
    </source>
</evidence>
<dbReference type="AlphaFoldDB" id="A0A850RBT3"/>
<keyword evidence="2 3" id="KW-0456">Lyase</keyword>
<name>A0A850RBT3_9GAMM</name>
<comment type="pathway">
    <text evidence="3 4">Cofactor biosynthesis; coenzyme A biosynthesis; CoA from (R)-pantothenate: step 2/5.</text>
</comment>
<feature type="domain" description="DNA/pantothenate metabolism flavoprotein C-terminal" evidence="6">
    <location>
        <begin position="187"/>
        <end position="393"/>
    </location>
</feature>
<feature type="region of interest" description="Phosphopantothenoylcysteine decarboxylase" evidence="3">
    <location>
        <begin position="1"/>
        <end position="189"/>
    </location>
</feature>
<dbReference type="PANTHER" id="PTHR14359">
    <property type="entry name" value="HOMO-OLIGOMERIC FLAVIN CONTAINING CYS DECARBOXYLASE FAMILY"/>
    <property type="match status" value="1"/>
</dbReference>
<feature type="binding site" evidence="3">
    <location>
        <position position="340"/>
    </location>
    <ligand>
        <name>CTP</name>
        <dbReference type="ChEBI" id="CHEBI:37563"/>
    </ligand>
</feature>
<protein>
    <recommendedName>
        <fullName evidence="3">Coenzyme A biosynthesis bifunctional protein CoaBC</fullName>
    </recommendedName>
    <alternativeName>
        <fullName evidence="3">DNA/pantothenate metabolism flavoprotein</fullName>
    </alternativeName>
    <alternativeName>
        <fullName evidence="3">Phosphopantothenoylcysteine synthetase/decarboxylase</fullName>
        <shortName evidence="3">PPCS-PPCDC</shortName>
    </alternativeName>
    <domain>
        <recommendedName>
            <fullName evidence="3">Phosphopantothenoylcysteine decarboxylase</fullName>
            <shortName evidence="3">PPC decarboxylase</shortName>
            <shortName evidence="3">PPC-DC</shortName>
            <ecNumber evidence="3">4.1.1.36</ecNumber>
        </recommendedName>
        <alternativeName>
            <fullName evidence="3">CoaC</fullName>
        </alternativeName>
    </domain>
    <domain>
        <recommendedName>
            <fullName evidence="3">Phosphopantothenate--cysteine ligase</fullName>
            <ecNumber evidence="3">6.3.2.5</ecNumber>
        </recommendedName>
        <alternativeName>
            <fullName evidence="3">CoaB</fullName>
        </alternativeName>
        <alternativeName>
            <fullName evidence="3">Phosphopantothenoylcysteine synthetase</fullName>
            <shortName evidence="3">PPC synthetase</shortName>
            <shortName evidence="3">PPC-S</shortName>
        </alternativeName>
    </domain>
</protein>
<dbReference type="InterPro" id="IPR007085">
    <property type="entry name" value="DNA/pantothenate-metab_flavo_C"/>
</dbReference>
<dbReference type="InterPro" id="IPR036551">
    <property type="entry name" value="Flavin_trans-like"/>
</dbReference>
<dbReference type="GO" id="GO:0004632">
    <property type="term" value="F:phosphopantothenate--cysteine ligase activity"/>
    <property type="evidence" value="ECO:0007669"/>
    <property type="project" value="UniProtKB-UniRule"/>
</dbReference>
<comment type="function">
    <text evidence="3">Catalyzes two sequential steps in the biosynthesis of coenzyme A. In the first step cysteine is conjugated to 4'-phosphopantothenate to form 4-phosphopantothenoylcysteine. In the second step the latter compound is decarboxylated to form 4'-phosphopantotheine.</text>
</comment>
<dbReference type="PANTHER" id="PTHR14359:SF6">
    <property type="entry name" value="PHOSPHOPANTOTHENOYLCYSTEINE DECARBOXYLASE"/>
    <property type="match status" value="1"/>
</dbReference>
<feature type="binding site" evidence="3">
    <location>
        <position position="288"/>
    </location>
    <ligand>
        <name>CTP</name>
        <dbReference type="ChEBI" id="CHEBI:37563"/>
    </ligand>
</feature>
<evidence type="ECO:0000256" key="1">
    <source>
        <dbReference type="ARBA" id="ARBA00022793"/>
    </source>
</evidence>
<dbReference type="GO" id="GO:0004633">
    <property type="term" value="F:phosphopantothenoylcysteine decarboxylase activity"/>
    <property type="evidence" value="ECO:0007669"/>
    <property type="project" value="UniProtKB-UniRule"/>
</dbReference>
<comment type="caution">
    <text evidence="7">The sequence shown here is derived from an EMBL/GenBank/DDBJ whole genome shotgun (WGS) entry which is preliminary data.</text>
</comment>
<dbReference type="GO" id="GO:0015937">
    <property type="term" value="P:coenzyme A biosynthetic process"/>
    <property type="evidence" value="ECO:0007669"/>
    <property type="project" value="UniProtKB-UniRule"/>
</dbReference>
<dbReference type="Proteomes" id="UP000592294">
    <property type="component" value="Unassembled WGS sequence"/>
</dbReference>
<evidence type="ECO:0000313" key="8">
    <source>
        <dbReference type="Proteomes" id="UP000592294"/>
    </source>
</evidence>
<comment type="cofactor">
    <cofactor evidence="3">
        <name>FMN</name>
        <dbReference type="ChEBI" id="CHEBI:58210"/>
    </cofactor>
    <text evidence="3">Binds 1 FMN per subunit.</text>
</comment>
<feature type="domain" description="Flavoprotein" evidence="5">
    <location>
        <begin position="8"/>
        <end position="176"/>
    </location>
</feature>
<comment type="pathway">
    <text evidence="3 4">Cofactor biosynthesis; coenzyme A biosynthesis; CoA from (R)-pantothenate: step 3/5.</text>
</comment>
<dbReference type="EMBL" id="JABZEO010000008">
    <property type="protein sequence ID" value="NVZ10265.1"/>
    <property type="molecule type" value="Genomic_DNA"/>
</dbReference>
<feature type="binding site" evidence="3">
    <location>
        <position position="322"/>
    </location>
    <ligand>
        <name>CTP</name>
        <dbReference type="ChEBI" id="CHEBI:37563"/>
    </ligand>
</feature>
<dbReference type="UniPathway" id="UPA00241">
    <property type="reaction ID" value="UER00353"/>
</dbReference>
<reference evidence="7 8" key="1">
    <citation type="submission" date="2020-06" db="EMBL/GenBank/DDBJ databases">
        <title>Whole-genome sequence of Allochromatium humboldtianum DSM 21881, type strain.</title>
        <authorList>
            <person name="Kyndt J.A."/>
            <person name="Meyer T.E."/>
        </authorList>
    </citation>
    <scope>NUCLEOTIDE SEQUENCE [LARGE SCALE GENOMIC DNA]</scope>
    <source>
        <strain evidence="7 8">DSM 21881</strain>
    </source>
</reference>
<dbReference type="NCBIfam" id="TIGR00521">
    <property type="entry name" value="coaBC_dfp"/>
    <property type="match status" value="1"/>
</dbReference>
<dbReference type="GO" id="GO:0015941">
    <property type="term" value="P:pantothenate catabolic process"/>
    <property type="evidence" value="ECO:0007669"/>
    <property type="project" value="InterPro"/>
</dbReference>
<evidence type="ECO:0000256" key="4">
    <source>
        <dbReference type="RuleBase" id="RU364078"/>
    </source>
</evidence>
<dbReference type="Pfam" id="PF04127">
    <property type="entry name" value="DFP"/>
    <property type="match status" value="1"/>
</dbReference>